<gene>
    <name evidence="1" type="ORF">L1987_27738</name>
</gene>
<evidence type="ECO:0000313" key="1">
    <source>
        <dbReference type="EMBL" id="KAI3805394.1"/>
    </source>
</evidence>
<keyword evidence="2" id="KW-1185">Reference proteome</keyword>
<evidence type="ECO:0000313" key="2">
    <source>
        <dbReference type="Proteomes" id="UP001056120"/>
    </source>
</evidence>
<reference evidence="1 2" key="2">
    <citation type="journal article" date="2022" name="Mol. Ecol. Resour.">
        <title>The genomes of chicory, endive, great burdock and yacon provide insights into Asteraceae paleo-polyploidization history and plant inulin production.</title>
        <authorList>
            <person name="Fan W."/>
            <person name="Wang S."/>
            <person name="Wang H."/>
            <person name="Wang A."/>
            <person name="Jiang F."/>
            <person name="Liu H."/>
            <person name="Zhao H."/>
            <person name="Xu D."/>
            <person name="Zhang Y."/>
        </authorList>
    </citation>
    <scope>NUCLEOTIDE SEQUENCE [LARGE SCALE GENOMIC DNA]</scope>
    <source>
        <strain evidence="2">cv. Yunnan</strain>
        <tissue evidence="1">Leaves</tissue>
    </source>
</reference>
<dbReference type="EMBL" id="CM042026">
    <property type="protein sequence ID" value="KAI3805394.1"/>
    <property type="molecule type" value="Genomic_DNA"/>
</dbReference>
<sequence length="154" mass="17094">MNGVRGVSVRIYANDHPVGGVKEGRLLFDVKPAENKWRQGMGEMFYAMDNFLRIICAIISTNCYPTSFLLRRAGGRGRVAAIRKGGVAAMEGRGGGGWSAKSVILSSMKSFDTIFIHPLHSLQKSSKRINYPMAYFWVQLPAVVSYLLLSVLYM</sequence>
<reference evidence="2" key="1">
    <citation type="journal article" date="2022" name="Mol. Ecol. Resour.">
        <title>The genomes of chicory, endive, great burdock and yacon provide insights into Asteraceae palaeo-polyploidization history and plant inulin production.</title>
        <authorList>
            <person name="Fan W."/>
            <person name="Wang S."/>
            <person name="Wang H."/>
            <person name="Wang A."/>
            <person name="Jiang F."/>
            <person name="Liu H."/>
            <person name="Zhao H."/>
            <person name="Xu D."/>
            <person name="Zhang Y."/>
        </authorList>
    </citation>
    <scope>NUCLEOTIDE SEQUENCE [LARGE SCALE GENOMIC DNA]</scope>
    <source>
        <strain evidence="2">cv. Yunnan</strain>
    </source>
</reference>
<accession>A0ACB9IBN3</accession>
<organism evidence="1 2">
    <name type="scientific">Smallanthus sonchifolius</name>
    <dbReference type="NCBI Taxonomy" id="185202"/>
    <lineage>
        <taxon>Eukaryota</taxon>
        <taxon>Viridiplantae</taxon>
        <taxon>Streptophyta</taxon>
        <taxon>Embryophyta</taxon>
        <taxon>Tracheophyta</taxon>
        <taxon>Spermatophyta</taxon>
        <taxon>Magnoliopsida</taxon>
        <taxon>eudicotyledons</taxon>
        <taxon>Gunneridae</taxon>
        <taxon>Pentapetalae</taxon>
        <taxon>asterids</taxon>
        <taxon>campanulids</taxon>
        <taxon>Asterales</taxon>
        <taxon>Asteraceae</taxon>
        <taxon>Asteroideae</taxon>
        <taxon>Heliantheae alliance</taxon>
        <taxon>Millerieae</taxon>
        <taxon>Smallanthus</taxon>
    </lineage>
</organism>
<name>A0ACB9IBN3_9ASTR</name>
<protein>
    <submittedName>
        <fullName evidence="1">Uncharacterized protein</fullName>
    </submittedName>
</protein>
<dbReference type="Proteomes" id="UP001056120">
    <property type="component" value="Linkage Group LG09"/>
</dbReference>
<proteinExistence type="predicted"/>
<comment type="caution">
    <text evidence="1">The sequence shown here is derived from an EMBL/GenBank/DDBJ whole genome shotgun (WGS) entry which is preliminary data.</text>
</comment>